<dbReference type="PANTHER" id="PTHR43133:SF46">
    <property type="entry name" value="RNA POLYMERASE SIGMA-70 FACTOR ECF SUBFAMILY"/>
    <property type="match status" value="1"/>
</dbReference>
<dbReference type="NCBIfam" id="TIGR02937">
    <property type="entry name" value="sigma70-ECF"/>
    <property type="match status" value="1"/>
</dbReference>
<evidence type="ECO:0000256" key="2">
    <source>
        <dbReference type="ARBA" id="ARBA00023015"/>
    </source>
</evidence>
<dbReference type="InterPro" id="IPR014284">
    <property type="entry name" value="RNA_pol_sigma-70_dom"/>
</dbReference>
<evidence type="ECO:0000313" key="7">
    <source>
        <dbReference type="EMBL" id="PTN05044.1"/>
    </source>
</evidence>
<proteinExistence type="inferred from homology"/>
<dbReference type="InterPro" id="IPR039425">
    <property type="entry name" value="RNA_pol_sigma-70-like"/>
</dbReference>
<keyword evidence="8" id="KW-1185">Reference proteome</keyword>
<comment type="caution">
    <text evidence="7">The sequence shown here is derived from an EMBL/GenBank/DDBJ whole genome shotgun (WGS) entry which is preliminary data.</text>
</comment>
<dbReference type="AlphaFoldDB" id="A0A2T5BXF0"/>
<dbReference type="GO" id="GO:0016987">
    <property type="term" value="F:sigma factor activity"/>
    <property type="evidence" value="ECO:0007669"/>
    <property type="project" value="UniProtKB-KW"/>
</dbReference>
<name>A0A2T5BXF0_9BACT</name>
<dbReference type="SUPFAM" id="SSF88659">
    <property type="entry name" value="Sigma3 and sigma4 domains of RNA polymerase sigma factors"/>
    <property type="match status" value="1"/>
</dbReference>
<feature type="domain" description="RNA polymerase sigma-70 region 2" evidence="5">
    <location>
        <begin position="24"/>
        <end position="89"/>
    </location>
</feature>
<feature type="domain" description="RNA polymerase sigma factor 70 region 4 type 2" evidence="6">
    <location>
        <begin position="127"/>
        <end position="176"/>
    </location>
</feature>
<dbReference type="InterPro" id="IPR013249">
    <property type="entry name" value="RNA_pol_sigma70_r4_t2"/>
</dbReference>
<evidence type="ECO:0000256" key="1">
    <source>
        <dbReference type="ARBA" id="ARBA00010641"/>
    </source>
</evidence>
<dbReference type="Gene3D" id="1.10.1740.10">
    <property type="match status" value="1"/>
</dbReference>
<comment type="similarity">
    <text evidence="1">Belongs to the sigma-70 factor family. ECF subfamily.</text>
</comment>
<keyword evidence="3" id="KW-0731">Sigma factor</keyword>
<dbReference type="Pfam" id="PF08281">
    <property type="entry name" value="Sigma70_r4_2"/>
    <property type="match status" value="1"/>
</dbReference>
<keyword evidence="2" id="KW-0805">Transcription regulation</keyword>
<dbReference type="SUPFAM" id="SSF88946">
    <property type="entry name" value="Sigma2 domain of RNA polymerase sigma factors"/>
    <property type="match status" value="1"/>
</dbReference>
<reference evidence="7 8" key="1">
    <citation type="submission" date="2018-04" db="EMBL/GenBank/DDBJ databases">
        <title>Genomic Encyclopedia of Archaeal and Bacterial Type Strains, Phase II (KMG-II): from individual species to whole genera.</title>
        <authorList>
            <person name="Goeker M."/>
        </authorList>
    </citation>
    <scope>NUCLEOTIDE SEQUENCE [LARGE SCALE GENOMIC DNA]</scope>
    <source>
        <strain evidence="7 8">DSM 28823</strain>
    </source>
</reference>
<sequence length="195" mass="23152">MLERESDLLNGLKNDDENTFKIIFKRYYSRLYYFIFEFIPYDDLVENVIQDTFLTLWNKRYDLDDDTNFSAYLFTVARNNCLYRLRSEKYRKKLFVEGSADSMELELNASILSTVDTSVYAFREIERIIEETLDQLPAQCKNVFLLRINAKKNKEIADELNISVKVVEKHVTKGLKVFRKALKDYLPLIGYLFTL</sequence>
<dbReference type="InterPro" id="IPR014327">
    <property type="entry name" value="RNA_pol_sigma70_bacteroid"/>
</dbReference>
<dbReference type="Pfam" id="PF04542">
    <property type="entry name" value="Sigma70_r2"/>
    <property type="match status" value="1"/>
</dbReference>
<dbReference type="InterPro" id="IPR036388">
    <property type="entry name" value="WH-like_DNA-bd_sf"/>
</dbReference>
<accession>A0A2T5BXF0</accession>
<dbReference type="Gene3D" id="1.10.10.10">
    <property type="entry name" value="Winged helix-like DNA-binding domain superfamily/Winged helix DNA-binding domain"/>
    <property type="match status" value="1"/>
</dbReference>
<evidence type="ECO:0000256" key="3">
    <source>
        <dbReference type="ARBA" id="ARBA00023082"/>
    </source>
</evidence>
<dbReference type="InterPro" id="IPR013324">
    <property type="entry name" value="RNA_pol_sigma_r3/r4-like"/>
</dbReference>
<dbReference type="PANTHER" id="PTHR43133">
    <property type="entry name" value="RNA POLYMERASE ECF-TYPE SIGMA FACTO"/>
    <property type="match status" value="1"/>
</dbReference>
<evidence type="ECO:0000259" key="5">
    <source>
        <dbReference type="Pfam" id="PF04542"/>
    </source>
</evidence>
<dbReference type="InterPro" id="IPR013325">
    <property type="entry name" value="RNA_pol_sigma_r2"/>
</dbReference>
<protein>
    <submittedName>
        <fullName evidence="7">RNA polymerase sigma-70 factor (ECF subfamily)</fullName>
    </submittedName>
</protein>
<dbReference type="Proteomes" id="UP000243525">
    <property type="component" value="Unassembled WGS sequence"/>
</dbReference>
<dbReference type="GO" id="GO:0006352">
    <property type="term" value="P:DNA-templated transcription initiation"/>
    <property type="evidence" value="ECO:0007669"/>
    <property type="project" value="InterPro"/>
</dbReference>
<organism evidence="7 8">
    <name type="scientific">Mangrovibacterium marinum</name>
    <dbReference type="NCBI Taxonomy" id="1639118"/>
    <lineage>
        <taxon>Bacteria</taxon>
        <taxon>Pseudomonadati</taxon>
        <taxon>Bacteroidota</taxon>
        <taxon>Bacteroidia</taxon>
        <taxon>Marinilabiliales</taxon>
        <taxon>Prolixibacteraceae</taxon>
        <taxon>Mangrovibacterium</taxon>
    </lineage>
</organism>
<evidence type="ECO:0000313" key="8">
    <source>
        <dbReference type="Proteomes" id="UP000243525"/>
    </source>
</evidence>
<dbReference type="NCBIfam" id="TIGR02985">
    <property type="entry name" value="Sig70_bacteroi1"/>
    <property type="match status" value="1"/>
</dbReference>
<evidence type="ECO:0000256" key="4">
    <source>
        <dbReference type="ARBA" id="ARBA00023163"/>
    </source>
</evidence>
<dbReference type="GO" id="GO:0003677">
    <property type="term" value="F:DNA binding"/>
    <property type="evidence" value="ECO:0007669"/>
    <property type="project" value="InterPro"/>
</dbReference>
<evidence type="ECO:0000259" key="6">
    <source>
        <dbReference type="Pfam" id="PF08281"/>
    </source>
</evidence>
<keyword evidence="4" id="KW-0804">Transcription</keyword>
<dbReference type="InterPro" id="IPR007627">
    <property type="entry name" value="RNA_pol_sigma70_r2"/>
</dbReference>
<gene>
    <name evidence="7" type="ORF">C8N47_12822</name>
</gene>
<dbReference type="EMBL" id="QAAD01000028">
    <property type="protein sequence ID" value="PTN05044.1"/>
    <property type="molecule type" value="Genomic_DNA"/>
</dbReference>